<dbReference type="SUPFAM" id="SSF48008">
    <property type="entry name" value="GntR ligand-binding domain-like"/>
    <property type="match status" value="1"/>
</dbReference>
<name>A0A5M3XKM3_9ACTN</name>
<dbReference type="SMART" id="SM00895">
    <property type="entry name" value="FCD"/>
    <property type="match status" value="1"/>
</dbReference>
<keyword evidence="2" id="KW-0238">DNA-binding</keyword>
<dbReference type="GO" id="GO:0003677">
    <property type="term" value="F:DNA binding"/>
    <property type="evidence" value="ECO:0007669"/>
    <property type="project" value="UniProtKB-KW"/>
</dbReference>
<dbReference type="SUPFAM" id="SSF46785">
    <property type="entry name" value="Winged helix' DNA-binding domain"/>
    <property type="match status" value="1"/>
</dbReference>
<dbReference type="PANTHER" id="PTHR43537">
    <property type="entry name" value="TRANSCRIPTIONAL REGULATOR, GNTR FAMILY"/>
    <property type="match status" value="1"/>
</dbReference>
<dbReference type="Proteomes" id="UP000377595">
    <property type="component" value="Unassembled WGS sequence"/>
</dbReference>
<dbReference type="PANTHER" id="PTHR43537:SF45">
    <property type="entry name" value="GNTR FAMILY REGULATORY PROTEIN"/>
    <property type="match status" value="1"/>
</dbReference>
<dbReference type="PROSITE" id="PS50949">
    <property type="entry name" value="HTH_GNTR"/>
    <property type="match status" value="1"/>
</dbReference>
<evidence type="ECO:0000256" key="2">
    <source>
        <dbReference type="ARBA" id="ARBA00023125"/>
    </source>
</evidence>
<keyword evidence="6" id="KW-1185">Reference proteome</keyword>
<dbReference type="GO" id="GO:0003700">
    <property type="term" value="F:DNA-binding transcription factor activity"/>
    <property type="evidence" value="ECO:0007669"/>
    <property type="project" value="InterPro"/>
</dbReference>
<dbReference type="InterPro" id="IPR000524">
    <property type="entry name" value="Tscrpt_reg_HTH_GntR"/>
</dbReference>
<dbReference type="Pfam" id="PF07729">
    <property type="entry name" value="FCD"/>
    <property type="match status" value="1"/>
</dbReference>
<dbReference type="EMBL" id="BLAF01000018">
    <property type="protein sequence ID" value="GES20699.1"/>
    <property type="molecule type" value="Genomic_DNA"/>
</dbReference>
<evidence type="ECO:0000256" key="1">
    <source>
        <dbReference type="ARBA" id="ARBA00023015"/>
    </source>
</evidence>
<reference evidence="5 6" key="1">
    <citation type="submission" date="2019-10" db="EMBL/GenBank/DDBJ databases">
        <title>Whole genome shotgun sequence of Acrocarpospora pleiomorpha NBRC 16267.</title>
        <authorList>
            <person name="Ichikawa N."/>
            <person name="Kimura A."/>
            <person name="Kitahashi Y."/>
            <person name="Komaki H."/>
            <person name="Oguchi A."/>
        </authorList>
    </citation>
    <scope>NUCLEOTIDE SEQUENCE [LARGE SCALE GENOMIC DNA]</scope>
    <source>
        <strain evidence="5 6">NBRC 16267</strain>
    </source>
</reference>
<organism evidence="5 6">
    <name type="scientific">Acrocarpospora pleiomorpha</name>
    <dbReference type="NCBI Taxonomy" id="90975"/>
    <lineage>
        <taxon>Bacteria</taxon>
        <taxon>Bacillati</taxon>
        <taxon>Actinomycetota</taxon>
        <taxon>Actinomycetes</taxon>
        <taxon>Streptosporangiales</taxon>
        <taxon>Streptosporangiaceae</taxon>
        <taxon>Acrocarpospora</taxon>
    </lineage>
</organism>
<keyword evidence="3" id="KW-0804">Transcription</keyword>
<dbReference type="OrthoDB" id="3186208at2"/>
<accession>A0A5M3XKM3</accession>
<dbReference type="Pfam" id="PF00392">
    <property type="entry name" value="GntR"/>
    <property type="match status" value="1"/>
</dbReference>
<evidence type="ECO:0000313" key="5">
    <source>
        <dbReference type="EMBL" id="GES20699.1"/>
    </source>
</evidence>
<proteinExistence type="predicted"/>
<protein>
    <submittedName>
        <fullName evidence="5">GntR family transcriptional regulator</fullName>
    </submittedName>
</protein>
<dbReference type="InterPro" id="IPR036390">
    <property type="entry name" value="WH_DNA-bd_sf"/>
</dbReference>
<gene>
    <name evidence="5" type="ORF">Aple_035950</name>
</gene>
<dbReference type="Gene3D" id="1.20.120.530">
    <property type="entry name" value="GntR ligand-binding domain-like"/>
    <property type="match status" value="1"/>
</dbReference>
<dbReference type="Gene3D" id="1.10.10.10">
    <property type="entry name" value="Winged helix-like DNA-binding domain superfamily/Winged helix DNA-binding domain"/>
    <property type="match status" value="1"/>
</dbReference>
<keyword evidence="1" id="KW-0805">Transcription regulation</keyword>
<dbReference type="InterPro" id="IPR036388">
    <property type="entry name" value="WH-like_DNA-bd_sf"/>
</dbReference>
<dbReference type="InterPro" id="IPR008920">
    <property type="entry name" value="TF_FadR/GntR_C"/>
</dbReference>
<dbReference type="SMART" id="SM00345">
    <property type="entry name" value="HTH_GNTR"/>
    <property type="match status" value="1"/>
</dbReference>
<evidence type="ECO:0000256" key="3">
    <source>
        <dbReference type="ARBA" id="ARBA00023163"/>
    </source>
</evidence>
<feature type="domain" description="HTH gntR-type" evidence="4">
    <location>
        <begin position="18"/>
        <end position="85"/>
    </location>
</feature>
<sequence>MPVSTPPDHRYDSVSPPVSKSDYVFHRLRQELREGTMTPGQQIIQTEIGARYGVSATPVREALRRLEADGLIAYSPHRGATVTEMPHHDLRDLYLFRAHVESYTIRLAVERASQDQLTALRAEHEALIGAAASEDAAALSRRNRELHLSVIRIGSAYIAEQVMRPLWERVIPASESLWDRPDFVRRAIEQHEAIVRAIEERDVEGASACMLSHVQTAGHERQVRSRGAA</sequence>
<comment type="caution">
    <text evidence="5">The sequence shown here is derived from an EMBL/GenBank/DDBJ whole genome shotgun (WGS) entry which is preliminary data.</text>
</comment>
<evidence type="ECO:0000259" key="4">
    <source>
        <dbReference type="PROSITE" id="PS50949"/>
    </source>
</evidence>
<dbReference type="AlphaFoldDB" id="A0A5M3XKM3"/>
<dbReference type="CDD" id="cd07377">
    <property type="entry name" value="WHTH_GntR"/>
    <property type="match status" value="1"/>
</dbReference>
<dbReference type="InterPro" id="IPR011711">
    <property type="entry name" value="GntR_C"/>
</dbReference>
<evidence type="ECO:0000313" key="6">
    <source>
        <dbReference type="Proteomes" id="UP000377595"/>
    </source>
</evidence>